<dbReference type="EMBL" id="CP022695">
    <property type="protein sequence ID" value="AST78825.1"/>
    <property type="molecule type" value="Genomic_DNA"/>
</dbReference>
<dbReference type="Proteomes" id="UP000215286">
    <property type="component" value="Chromosome"/>
</dbReference>
<evidence type="ECO:0000313" key="1">
    <source>
        <dbReference type="EMBL" id="AST78825.1"/>
    </source>
</evidence>
<evidence type="ECO:0000313" key="2">
    <source>
        <dbReference type="Proteomes" id="UP000215286"/>
    </source>
</evidence>
<gene>
    <name evidence="1" type="ORF">CI104_06865</name>
</gene>
<protein>
    <submittedName>
        <fullName evidence="1">XRE family transcriptional regulator</fullName>
    </submittedName>
</protein>
<name>A0ACA8D3U8_9ENTR</name>
<keyword evidence="2" id="KW-1185">Reference proteome</keyword>
<sequence length="99" mass="11450">MSTSQGEKLRLIRFSEQLNKQQLVDLVGINYTTYLGYESDKSRMTLDSAIKIFRHQRFHKYQEWFLYDRTDPSRGQIAPALAHNGPDEIQSDPSGKQTG</sequence>
<reference evidence="1" key="1">
    <citation type="submission" date="2017-08" db="EMBL/GenBank/DDBJ databases">
        <title>Real-time genomic and epidemiological investigation of a multi-institutional outbreak of KPC-producing Enterobacteriaceae reveals complex transmission dynamics and informs management responses.</title>
        <authorList>
            <person name="Kwong J.C."/>
            <person name="Lane C."/>
            <person name="Romanes F."/>
            <person name="Goncalves da Silva A."/>
            <person name="Easton M."/>
            <person name="Cronin K."/>
            <person name="Waters M.J."/>
            <person name="Tomita T."/>
            <person name="Stevens K."/>
            <person name="Schultz M.B."/>
            <person name="Baines S.L."/>
            <person name="Sherry N.L."/>
            <person name="Carter G."/>
            <person name="Mu A."/>
            <person name="Sait M."/>
            <person name="Ballard S.A."/>
            <person name="Seemann T."/>
            <person name="Stinear T.P."/>
            <person name="Howden B.P."/>
        </authorList>
    </citation>
    <scope>NUCLEOTIDE SEQUENCE</scope>
    <source>
        <strain evidence="1">AUSMDU00008141</strain>
    </source>
</reference>
<accession>A0ACA8D3U8</accession>
<organism evidence="1 2">
    <name type="scientific">Citrobacter farmeri</name>
    <dbReference type="NCBI Taxonomy" id="67824"/>
    <lineage>
        <taxon>Bacteria</taxon>
        <taxon>Pseudomonadati</taxon>
        <taxon>Pseudomonadota</taxon>
        <taxon>Gammaproteobacteria</taxon>
        <taxon>Enterobacterales</taxon>
        <taxon>Enterobacteriaceae</taxon>
        <taxon>Citrobacter</taxon>
    </lineage>
</organism>
<proteinExistence type="predicted"/>